<dbReference type="Pfam" id="PF14052">
    <property type="entry name" value="Caps_assemb_Wzi"/>
    <property type="match status" value="1"/>
</dbReference>
<evidence type="ECO:0000313" key="1">
    <source>
        <dbReference type="EMBL" id="MBN7813452.1"/>
    </source>
</evidence>
<name>A0ABS3C8Z4_9BACT</name>
<accession>A0ABS3C8Z4</accession>
<proteinExistence type="predicted"/>
<sequence>MKLGKVLLAILGFLLVYNEAFPQSLPAGYPVLVESERRDQLRTADSLPYSFFLQNDFLFKETLESRDSEFEYGMVPVRSSIFANTSRPYWYSPNEMIPAKGVQIYISGGAYFTHKYFSVDLQPEISLAQNSAYPGSRRIRYISTYGDDPERFGDGVYSRISFGQSKLVGKLGAFEAGISTRNLWWGPGQWNSLTFSNNAPGFVHGLFGTHRPAKTFFGSFEFQLISGFPKSKKYPAYQDSALNAVNRLKPNRDRYLNALNISVSPKWIPGLSFGAARTVQTFRDSVDVSNFIDVLPVFWGVSKQQVGSDLVGESDRGRDQQITVFFRYVVPNTGFEFYGEYGRRDHALNIRDLTISPAHSRAYLMGFNKIFKLGGEKLVQVRGEMTQQAQSVNWVVRANSTTPWHTNGTIGGFTNWDQAMGVGVGMGSNVQMLEVSLVEGINKFGLYLERLPQHADFYDTADLEKKGYQPWVDFTAGPIFDHQWKNIIFSGRMLFTYTGNYFWSQELGPQFDFPETNSKFSTSTQLNLIYLFGKKE</sequence>
<reference evidence="1 2" key="1">
    <citation type="submission" date="2021-03" db="EMBL/GenBank/DDBJ databases">
        <title>novel species isolated from a fishpond in China.</title>
        <authorList>
            <person name="Lu H."/>
            <person name="Cai Z."/>
        </authorList>
    </citation>
    <scope>NUCLEOTIDE SEQUENCE [LARGE SCALE GENOMIC DNA]</scope>
    <source>
        <strain evidence="1 2">H41</strain>
    </source>
</reference>
<dbReference type="InterPro" id="IPR026950">
    <property type="entry name" value="Caps_assemb_Wzi"/>
</dbReference>
<keyword evidence="2" id="KW-1185">Reference proteome</keyword>
<comment type="caution">
    <text evidence="1">The sequence shown here is derived from an EMBL/GenBank/DDBJ whole genome shotgun (WGS) entry which is preliminary data.</text>
</comment>
<dbReference type="EMBL" id="JAFKCT010000013">
    <property type="protein sequence ID" value="MBN7813452.1"/>
    <property type="molecule type" value="Genomic_DNA"/>
</dbReference>
<evidence type="ECO:0000313" key="2">
    <source>
        <dbReference type="Proteomes" id="UP000664317"/>
    </source>
</evidence>
<gene>
    <name evidence="1" type="ORF">J0A68_21025</name>
</gene>
<evidence type="ECO:0008006" key="3">
    <source>
        <dbReference type="Google" id="ProtNLM"/>
    </source>
</evidence>
<dbReference type="RefSeq" id="WP_206580226.1">
    <property type="nucleotide sequence ID" value="NZ_JAFKCT010000013.1"/>
</dbReference>
<dbReference type="InterPro" id="IPR038636">
    <property type="entry name" value="Wzi_sf"/>
</dbReference>
<organism evidence="1 2">
    <name type="scientific">Algoriphagus oliviformis</name>
    <dbReference type="NCBI Taxonomy" id="2811231"/>
    <lineage>
        <taxon>Bacteria</taxon>
        <taxon>Pseudomonadati</taxon>
        <taxon>Bacteroidota</taxon>
        <taxon>Cytophagia</taxon>
        <taxon>Cytophagales</taxon>
        <taxon>Cyclobacteriaceae</taxon>
        <taxon>Algoriphagus</taxon>
    </lineage>
</organism>
<dbReference type="Proteomes" id="UP000664317">
    <property type="component" value="Unassembled WGS sequence"/>
</dbReference>
<protein>
    <recommendedName>
        <fullName evidence="3">Capsule assembly protein Wzi</fullName>
    </recommendedName>
</protein>
<dbReference type="Gene3D" id="2.40.160.130">
    <property type="entry name" value="Capsule assembly protein Wzi"/>
    <property type="match status" value="1"/>
</dbReference>